<comment type="caution">
    <text evidence="2">The sequence shown here is derived from an EMBL/GenBank/DDBJ whole genome shotgun (WGS) entry which is preliminary data.</text>
</comment>
<accession>A0A9W4TBP7</accession>
<sequence length="55" mass="6062">ISEPPITFHNVSSSGSNKRTRITFSSSDENNISIPKSIDPKVQAYIDEQKAIIAE</sequence>
<reference evidence="2" key="1">
    <citation type="submission" date="2022-08" db="EMBL/GenBank/DDBJ databases">
        <authorList>
            <person name="Kallberg Y."/>
            <person name="Tangrot J."/>
            <person name="Rosling A."/>
        </authorList>
    </citation>
    <scope>NUCLEOTIDE SEQUENCE</scope>
    <source>
        <strain evidence="2">Wild A</strain>
    </source>
</reference>
<evidence type="ECO:0000313" key="2">
    <source>
        <dbReference type="EMBL" id="CAI2201193.1"/>
    </source>
</evidence>
<organism evidence="2 3">
    <name type="scientific">Funneliformis geosporum</name>
    <dbReference type="NCBI Taxonomy" id="1117311"/>
    <lineage>
        <taxon>Eukaryota</taxon>
        <taxon>Fungi</taxon>
        <taxon>Fungi incertae sedis</taxon>
        <taxon>Mucoromycota</taxon>
        <taxon>Glomeromycotina</taxon>
        <taxon>Glomeromycetes</taxon>
        <taxon>Glomerales</taxon>
        <taxon>Glomeraceae</taxon>
        <taxon>Funneliformis</taxon>
    </lineage>
</organism>
<protein>
    <submittedName>
        <fullName evidence="2">15761_t:CDS:1</fullName>
    </submittedName>
</protein>
<dbReference type="EMBL" id="CAMKVN010026805">
    <property type="protein sequence ID" value="CAI2201193.1"/>
    <property type="molecule type" value="Genomic_DNA"/>
</dbReference>
<feature type="region of interest" description="Disordered" evidence="1">
    <location>
        <begin position="1"/>
        <end position="24"/>
    </location>
</feature>
<feature type="compositionally biased region" description="Polar residues" evidence="1">
    <location>
        <begin position="9"/>
        <end position="24"/>
    </location>
</feature>
<proteinExistence type="predicted"/>
<evidence type="ECO:0000313" key="3">
    <source>
        <dbReference type="Proteomes" id="UP001153678"/>
    </source>
</evidence>
<dbReference type="AlphaFoldDB" id="A0A9W4TBP7"/>
<keyword evidence="3" id="KW-1185">Reference proteome</keyword>
<name>A0A9W4TBP7_9GLOM</name>
<feature type="non-terminal residue" evidence="2">
    <location>
        <position position="1"/>
    </location>
</feature>
<dbReference type="Proteomes" id="UP001153678">
    <property type="component" value="Unassembled WGS sequence"/>
</dbReference>
<gene>
    <name evidence="2" type="ORF">FWILDA_LOCUS19943</name>
</gene>
<evidence type="ECO:0000256" key="1">
    <source>
        <dbReference type="SAM" id="MobiDB-lite"/>
    </source>
</evidence>